<dbReference type="RefSeq" id="WP_380671447.1">
    <property type="nucleotide sequence ID" value="NZ_JBHTCJ010000012.1"/>
</dbReference>
<feature type="domain" description="Erythromycin biosynthesis protein CIII-like N-terminal" evidence="4">
    <location>
        <begin position="25"/>
        <end position="151"/>
    </location>
</feature>
<keyword evidence="1" id="KW-0328">Glycosyltransferase</keyword>
<dbReference type="SUPFAM" id="SSF53756">
    <property type="entry name" value="UDP-Glycosyltransferase/glycogen phosphorylase"/>
    <property type="match status" value="1"/>
</dbReference>
<reference evidence="6" key="1">
    <citation type="journal article" date="2019" name="Int. J. Syst. Evol. Microbiol.">
        <title>The Global Catalogue of Microorganisms (GCM) 10K type strain sequencing project: providing services to taxonomists for standard genome sequencing and annotation.</title>
        <authorList>
            <consortium name="The Broad Institute Genomics Platform"/>
            <consortium name="The Broad Institute Genome Sequencing Center for Infectious Disease"/>
            <person name="Wu L."/>
            <person name="Ma J."/>
        </authorList>
    </citation>
    <scope>NUCLEOTIDE SEQUENCE [LARGE SCALE GENOMIC DNA]</scope>
    <source>
        <strain evidence="6">WLHS5</strain>
    </source>
</reference>
<evidence type="ECO:0000313" key="6">
    <source>
        <dbReference type="Proteomes" id="UP001596504"/>
    </source>
</evidence>
<dbReference type="InterPro" id="IPR010610">
    <property type="entry name" value="EryCIII-like_C"/>
</dbReference>
<evidence type="ECO:0000256" key="2">
    <source>
        <dbReference type="ARBA" id="ARBA00022679"/>
    </source>
</evidence>
<dbReference type="CDD" id="cd03784">
    <property type="entry name" value="GT1_Gtf-like"/>
    <property type="match status" value="1"/>
</dbReference>
<dbReference type="InterPro" id="IPR002213">
    <property type="entry name" value="UDP_glucos_trans"/>
</dbReference>
<dbReference type="Pfam" id="PF06722">
    <property type="entry name" value="EryCIII-like_C"/>
    <property type="match status" value="1"/>
</dbReference>
<gene>
    <name evidence="5" type="ORF">ACFQRI_21555</name>
</gene>
<name>A0ABW2LTR7_9PSEU</name>
<dbReference type="Proteomes" id="UP001596504">
    <property type="component" value="Unassembled WGS sequence"/>
</dbReference>
<keyword evidence="6" id="KW-1185">Reference proteome</keyword>
<dbReference type="InterPro" id="IPR048284">
    <property type="entry name" value="EryCIII-like_N"/>
</dbReference>
<accession>A0ABW2LTR7</accession>
<dbReference type="PROSITE" id="PS00375">
    <property type="entry name" value="UDPGT"/>
    <property type="match status" value="1"/>
</dbReference>
<proteinExistence type="predicted"/>
<dbReference type="Pfam" id="PF21036">
    <property type="entry name" value="EryCIII-like_N"/>
    <property type="match status" value="1"/>
</dbReference>
<dbReference type="EMBL" id="JBHTCJ010000012">
    <property type="protein sequence ID" value="MFC7344001.1"/>
    <property type="molecule type" value="Genomic_DNA"/>
</dbReference>
<dbReference type="Gene3D" id="3.40.50.2000">
    <property type="entry name" value="Glycogen Phosphorylase B"/>
    <property type="match status" value="2"/>
</dbReference>
<dbReference type="InterPro" id="IPR035595">
    <property type="entry name" value="UDP_glycos_trans_CS"/>
</dbReference>
<evidence type="ECO:0000313" key="5">
    <source>
        <dbReference type="EMBL" id="MFC7344001.1"/>
    </source>
</evidence>
<organism evidence="5 6">
    <name type="scientific">Saccharopolyspora griseoalba</name>
    <dbReference type="NCBI Taxonomy" id="1431848"/>
    <lineage>
        <taxon>Bacteria</taxon>
        <taxon>Bacillati</taxon>
        <taxon>Actinomycetota</taxon>
        <taxon>Actinomycetes</taxon>
        <taxon>Pseudonocardiales</taxon>
        <taxon>Pseudonocardiaceae</taxon>
        <taxon>Saccharopolyspora</taxon>
    </lineage>
</organism>
<evidence type="ECO:0000256" key="1">
    <source>
        <dbReference type="ARBA" id="ARBA00022676"/>
    </source>
</evidence>
<sequence>MRIVLTAQPMYSHLVPLVLPVARLLRDAGHDVAVATGVQVAEHVENAGLRAIRLPNALSMGQLATDPACAGLGKVPDAMRTDRGRRTIGATPEVFAHNFIGVLGRRFAADLLERLDEQRPDLIVHEATEFGGYLAARVLGIPQAVLDIGPMAPHDTPEVLAELNGLRAAVDLPEIDDPLDPLRGFRASLVPEVYYPEHARLDSAHHYRAPQRRPERLDPEIAALPDDRPMVLASLGSNAPMILGERPQLLETIVEALGEMPVTAVAAIGADRAPRDWAGPRPDNVHLTPFVQQSTLLPAVDAFITHGGFNSTLESFGAGVPMVAVPMFAEQPGNAARIAELGAGLRLNVEDVTTASLREALQRVLDEPRHRARARGVQREMLALPPLPTIADDLVAHAS</sequence>
<evidence type="ECO:0000259" key="3">
    <source>
        <dbReference type="Pfam" id="PF06722"/>
    </source>
</evidence>
<feature type="domain" description="Erythromycin biosynthesis protein CIII-like C-terminal" evidence="3">
    <location>
        <begin position="254"/>
        <end position="396"/>
    </location>
</feature>
<dbReference type="PANTHER" id="PTHR48043:SF145">
    <property type="entry name" value="FI06409P-RELATED"/>
    <property type="match status" value="1"/>
</dbReference>
<dbReference type="InterPro" id="IPR050271">
    <property type="entry name" value="UDP-glycosyltransferase"/>
</dbReference>
<keyword evidence="2" id="KW-0808">Transferase</keyword>
<evidence type="ECO:0000259" key="4">
    <source>
        <dbReference type="Pfam" id="PF21036"/>
    </source>
</evidence>
<dbReference type="PANTHER" id="PTHR48043">
    <property type="entry name" value="EG:EG0003.4 PROTEIN-RELATED"/>
    <property type="match status" value="1"/>
</dbReference>
<protein>
    <submittedName>
        <fullName evidence="5">Glycosyltransferase</fullName>
    </submittedName>
</protein>
<comment type="caution">
    <text evidence="5">The sequence shown here is derived from an EMBL/GenBank/DDBJ whole genome shotgun (WGS) entry which is preliminary data.</text>
</comment>